<dbReference type="SMART" id="SM00005">
    <property type="entry name" value="DEATH"/>
    <property type="match status" value="1"/>
</dbReference>
<dbReference type="AlphaFoldDB" id="A0A9D3Y7S0"/>
<evidence type="ECO:0000313" key="4">
    <source>
        <dbReference type="Proteomes" id="UP000828390"/>
    </source>
</evidence>
<accession>A0A9D3Y7S0</accession>
<dbReference type="InterPro" id="IPR000488">
    <property type="entry name" value="Death_dom"/>
</dbReference>
<evidence type="ECO:0000313" key="3">
    <source>
        <dbReference type="EMBL" id="KAH3695458.1"/>
    </source>
</evidence>
<dbReference type="GO" id="GO:0006406">
    <property type="term" value="P:mRNA export from nucleus"/>
    <property type="evidence" value="ECO:0007669"/>
    <property type="project" value="TreeGrafter"/>
</dbReference>
<dbReference type="PANTHER" id="PTHR13265:SF0">
    <property type="entry name" value="HPR1"/>
    <property type="match status" value="1"/>
</dbReference>
<dbReference type="InterPro" id="IPR011029">
    <property type="entry name" value="DEATH-like_dom_sf"/>
</dbReference>
<dbReference type="EMBL" id="JAIWYP010000016">
    <property type="protein sequence ID" value="KAH3695458.1"/>
    <property type="molecule type" value="Genomic_DNA"/>
</dbReference>
<comment type="caution">
    <text evidence="3">The sequence shown here is derived from an EMBL/GenBank/DDBJ whole genome shotgun (WGS) entry which is preliminary data.</text>
</comment>
<evidence type="ECO:0000259" key="2">
    <source>
        <dbReference type="PROSITE" id="PS50017"/>
    </source>
</evidence>
<dbReference type="OrthoDB" id="10257415at2759"/>
<name>A0A9D3Y7S0_DREPO</name>
<reference evidence="3" key="2">
    <citation type="submission" date="2020-11" db="EMBL/GenBank/DDBJ databases">
        <authorList>
            <person name="McCartney M.A."/>
            <person name="Auch B."/>
            <person name="Kono T."/>
            <person name="Mallez S."/>
            <person name="Becker A."/>
            <person name="Gohl D.M."/>
            <person name="Silverstein K.A.T."/>
            <person name="Koren S."/>
            <person name="Bechman K.B."/>
            <person name="Herman A."/>
            <person name="Abrahante J.E."/>
            <person name="Garbe J."/>
        </authorList>
    </citation>
    <scope>NUCLEOTIDE SEQUENCE</scope>
    <source>
        <strain evidence="3">Duluth1</strain>
        <tissue evidence="3">Whole animal</tissue>
    </source>
</reference>
<dbReference type="GO" id="GO:0007165">
    <property type="term" value="P:signal transduction"/>
    <property type="evidence" value="ECO:0007669"/>
    <property type="project" value="InterPro"/>
</dbReference>
<dbReference type="PANTHER" id="PTHR13265">
    <property type="entry name" value="THO COMPLEX SUBUNIT 1"/>
    <property type="match status" value="1"/>
</dbReference>
<dbReference type="Gene3D" id="1.10.533.10">
    <property type="entry name" value="Death Domain, Fas"/>
    <property type="match status" value="1"/>
</dbReference>
<dbReference type="GO" id="GO:0000445">
    <property type="term" value="C:THO complex part of transcription export complex"/>
    <property type="evidence" value="ECO:0007669"/>
    <property type="project" value="TreeGrafter"/>
</dbReference>
<dbReference type="Pfam" id="PF00531">
    <property type="entry name" value="Death"/>
    <property type="match status" value="1"/>
</dbReference>
<keyword evidence="4" id="KW-1185">Reference proteome</keyword>
<reference evidence="3" key="1">
    <citation type="journal article" date="2019" name="bioRxiv">
        <title>The Genome of the Zebra Mussel, Dreissena polymorpha: A Resource for Invasive Species Research.</title>
        <authorList>
            <person name="McCartney M.A."/>
            <person name="Auch B."/>
            <person name="Kono T."/>
            <person name="Mallez S."/>
            <person name="Zhang Y."/>
            <person name="Obille A."/>
            <person name="Becker A."/>
            <person name="Abrahante J.E."/>
            <person name="Garbe J."/>
            <person name="Badalamenti J.P."/>
            <person name="Herman A."/>
            <person name="Mangelson H."/>
            <person name="Liachko I."/>
            <person name="Sullivan S."/>
            <person name="Sone E.D."/>
            <person name="Koren S."/>
            <person name="Silverstein K.A.T."/>
            <person name="Beckman K.B."/>
            <person name="Gohl D.M."/>
        </authorList>
    </citation>
    <scope>NUCLEOTIDE SEQUENCE</scope>
    <source>
        <strain evidence="3">Duluth1</strain>
        <tissue evidence="3">Whole animal</tissue>
    </source>
</reference>
<evidence type="ECO:0000256" key="1">
    <source>
        <dbReference type="SAM" id="Coils"/>
    </source>
</evidence>
<gene>
    <name evidence="3" type="ORF">DPMN_082918</name>
</gene>
<protein>
    <recommendedName>
        <fullName evidence="2">Death domain-containing protein</fullName>
    </recommendedName>
</protein>
<dbReference type="SUPFAM" id="SSF47986">
    <property type="entry name" value="DEATH domain"/>
    <property type="match status" value="1"/>
</dbReference>
<dbReference type="InterPro" id="IPR021861">
    <property type="entry name" value="THO_THOC1"/>
</dbReference>
<feature type="domain" description="Death" evidence="2">
    <location>
        <begin position="584"/>
        <end position="667"/>
    </location>
</feature>
<feature type="coiled-coil region" evidence="1">
    <location>
        <begin position="544"/>
        <end position="571"/>
    </location>
</feature>
<proteinExistence type="predicted"/>
<sequence>MAAVATFDFTSARKTFIHELQQVATENSLDSLKQFLQEYTASESEKRVTIDQAFRDVLRDLSFDDAGCEAYSNFICLSIEAAQAELCSAIVPLLLLTDIFDVIPLEQCEDLFNLVEDKVRIWKSQTFYDTGKNFLLRMCNDLLRRLSKSQNTVFCGRIQLFLSRLFPLAEKSALNLMSQFNLENVTLYSHTKQETPAFKFKEEGQDDDDEAEVKLEIMEVADGDTEEKKPDVPIDYNLYGKFWSLQDFFRRPVQCYEKKFWSTFVTNSDAVFEAFSSAKLDDMKNSKKTPNQKRLTTEPDSFFAKYLTSEKLLNLQLNDSNFRRYVLTQFLIIFQYLGTTVKFKTPAQTLTDEQTSWIKASTERIYQLVRETPPDGETFVKTVEHILGREEQWNSWKNEGCPDFEKKLAEGETLKKPRRAKRRRVGDDIQVTGGKVIKMGNPELTKLWNLNPSNMEACKDQQRMFLPTLEDFFQDAIEQNDPEAQVEEEYKLTNEQTFQWKALRLLARRSPLFFTNTTTPAQELKVYLNGMLSKLAKQMPREGGEEMKTEVEEEEEEIKEAEEEMRQGTQNTEKEVEPKEITLNKHIICSVADKVAGDWKKLATELQFPDDDVAFFESEQISPSETANKILTIWMEDNGDKATAEALRTALKEVGLASVADLLVGPS</sequence>
<dbReference type="PROSITE" id="PS50017">
    <property type="entry name" value="DEATH_DOMAIN"/>
    <property type="match status" value="1"/>
</dbReference>
<dbReference type="Pfam" id="PF11957">
    <property type="entry name" value="efThoc1"/>
    <property type="match status" value="1"/>
</dbReference>
<keyword evidence="1" id="KW-0175">Coiled coil</keyword>
<dbReference type="CDD" id="cd01670">
    <property type="entry name" value="Death"/>
    <property type="match status" value="1"/>
</dbReference>
<dbReference type="Proteomes" id="UP000828390">
    <property type="component" value="Unassembled WGS sequence"/>
</dbReference>
<organism evidence="3 4">
    <name type="scientific">Dreissena polymorpha</name>
    <name type="common">Zebra mussel</name>
    <name type="synonym">Mytilus polymorpha</name>
    <dbReference type="NCBI Taxonomy" id="45954"/>
    <lineage>
        <taxon>Eukaryota</taxon>
        <taxon>Metazoa</taxon>
        <taxon>Spiralia</taxon>
        <taxon>Lophotrochozoa</taxon>
        <taxon>Mollusca</taxon>
        <taxon>Bivalvia</taxon>
        <taxon>Autobranchia</taxon>
        <taxon>Heteroconchia</taxon>
        <taxon>Euheterodonta</taxon>
        <taxon>Imparidentia</taxon>
        <taxon>Neoheterodontei</taxon>
        <taxon>Myida</taxon>
        <taxon>Dreissenoidea</taxon>
        <taxon>Dreissenidae</taxon>
        <taxon>Dreissena</taxon>
    </lineage>
</organism>